<feature type="transmembrane region" description="Helical" evidence="1">
    <location>
        <begin position="385"/>
        <end position="408"/>
    </location>
</feature>
<keyword evidence="1" id="KW-1133">Transmembrane helix</keyword>
<feature type="transmembrane region" description="Helical" evidence="1">
    <location>
        <begin position="429"/>
        <end position="449"/>
    </location>
</feature>
<evidence type="ECO:0000313" key="3">
    <source>
        <dbReference type="Proteomes" id="UP001262889"/>
    </source>
</evidence>
<dbReference type="InterPro" id="IPR001036">
    <property type="entry name" value="Acrflvin-R"/>
</dbReference>
<dbReference type="EMBL" id="JAVRHQ010000036">
    <property type="protein sequence ID" value="MDT0644826.1"/>
    <property type="molecule type" value="Genomic_DNA"/>
</dbReference>
<feature type="transmembrane region" description="Helical" evidence="1">
    <location>
        <begin position="954"/>
        <end position="972"/>
    </location>
</feature>
<protein>
    <submittedName>
        <fullName evidence="2">Efflux RND transporter permease subunit</fullName>
    </submittedName>
</protein>
<keyword evidence="3" id="KW-1185">Reference proteome</keyword>
<dbReference type="PANTHER" id="PTHR32063:SF24">
    <property type="entry name" value="CATION EFFLUX SYSTEM (ACRB_ACRD_ACRF FAMILY)"/>
    <property type="match status" value="1"/>
</dbReference>
<proteinExistence type="predicted"/>
<dbReference type="SUPFAM" id="SSF82693">
    <property type="entry name" value="Multidrug efflux transporter AcrB pore domain, PN1, PN2, PC1 and PC2 subdomains"/>
    <property type="match status" value="3"/>
</dbReference>
<feature type="transmembrane region" description="Helical" evidence="1">
    <location>
        <begin position="12"/>
        <end position="29"/>
    </location>
</feature>
<evidence type="ECO:0000313" key="2">
    <source>
        <dbReference type="EMBL" id="MDT0644826.1"/>
    </source>
</evidence>
<feature type="transmembrane region" description="Helical" evidence="1">
    <location>
        <begin position="882"/>
        <end position="902"/>
    </location>
</feature>
<sequence>MKLPVLALKNSYFIHVILLIVLFVGFLTWRSMPRSEDPFMELPLYTIVAVHPGNSPGEVEKFIVDPIEEALEEVSELTEIRSEITSGLAVIKVEAEYGIDYREKYDEILSEVNRIRENLPEEMYELKVIRYQPEERSVIHQYAIVSASKGYPELHDIAKEFQKEIEELSLVKKTEILAFPEEEIRVDINFEKMVAYGISIDEIIGVLKAYNAYIPGGELISGNLSLNLKTSGALETLAEIEEIPFFLGSNHPVQLGDMAEVRKSLERPRWVARIKGEPCIFLTVHQKKNANVLHLESDLEEILSHYQEELPKGVRIETAFEQAPAVDNRLTDFMINLLQGIFLVGIVIWLFLGIRSGVIVMTVVPLSILLAIILLDYSGYALQQISIAALVIALGLLVDNAIVVIESIGRYQGEGFSRKEAVVRGTSEVGYAVISSTFTTILAFIPLVFLESGPGEYLRSLPLTVIYALLASLLLALGFTPLISGKLLKKEPESSTWMLKRVIYFTERYYRRILHFSLGKGYIILGISLLLFMGSLSLFPAIGVSLFPTADKNLLLISVDLPYSSNLENTDKAVRYVEDILDTTGYVSSYTSNTGHGNPQVYYNRTPKEYRLNHGEILVNFKKWDPVLFYRTLESLRMAFRRYPEARIHFEDLKNGSPFEAPVEVIILGEDLDTLKHIASDIEKEFYQTEGLLDINNPLARTKTGLELVIDAKKAALYNLTTLEVDRMVRARTEGLYVDEINLIEYDEPLPLMIGGVGTGRANPQELDGLFIPGRSGKQIPLKQISKLNFRGEIPEIRHYNNERAVSITASVTDSDQTRNITESLIAQLERYDFPPGYDYKIGGEYETQQQSFGNLGVLLLLALAGIFAVLVFQFKSFVQPVIIFTAIPLAVSGSLIALYFSGWSFSFFAFVGLISLVGIVVNNSIILVDYINKSRNGGMDRLTAIEQAALRRFTPILLTTFTTILGLVPLTASGTSLWSPLGWTLIGGLISSMCLTLLVVPVLYKWMSR</sequence>
<feature type="transmembrane region" description="Helical" evidence="1">
    <location>
        <begin position="461"/>
        <end position="483"/>
    </location>
</feature>
<dbReference type="PANTHER" id="PTHR32063">
    <property type="match status" value="1"/>
</dbReference>
<feature type="transmembrane region" description="Helical" evidence="1">
    <location>
        <begin position="908"/>
        <end position="933"/>
    </location>
</feature>
<dbReference type="SUPFAM" id="SSF82866">
    <property type="entry name" value="Multidrug efflux transporter AcrB transmembrane domain"/>
    <property type="match status" value="2"/>
</dbReference>
<reference evidence="2 3" key="1">
    <citation type="submission" date="2023-09" db="EMBL/GenBank/DDBJ databases">
        <authorList>
            <person name="Rey-Velasco X."/>
        </authorList>
    </citation>
    <scope>NUCLEOTIDE SEQUENCE [LARGE SCALE GENOMIC DNA]</scope>
    <source>
        <strain evidence="2 3">F363</strain>
    </source>
</reference>
<dbReference type="Gene3D" id="3.30.70.1430">
    <property type="entry name" value="Multidrug efflux transporter AcrB pore domain"/>
    <property type="match status" value="2"/>
</dbReference>
<dbReference type="Pfam" id="PF00873">
    <property type="entry name" value="ACR_tran"/>
    <property type="match status" value="1"/>
</dbReference>
<evidence type="ECO:0000256" key="1">
    <source>
        <dbReference type="SAM" id="Phobius"/>
    </source>
</evidence>
<dbReference type="PRINTS" id="PR00702">
    <property type="entry name" value="ACRIFLAVINRP"/>
</dbReference>
<organism evidence="2 3">
    <name type="scientific">Autumnicola tepida</name>
    <dbReference type="NCBI Taxonomy" id="3075595"/>
    <lineage>
        <taxon>Bacteria</taxon>
        <taxon>Pseudomonadati</taxon>
        <taxon>Bacteroidota</taxon>
        <taxon>Flavobacteriia</taxon>
        <taxon>Flavobacteriales</taxon>
        <taxon>Flavobacteriaceae</taxon>
        <taxon>Autumnicola</taxon>
    </lineage>
</organism>
<gene>
    <name evidence="2" type="ORF">RM553_18440</name>
</gene>
<feature type="transmembrane region" description="Helical" evidence="1">
    <location>
        <begin position="521"/>
        <end position="547"/>
    </location>
</feature>
<accession>A0ABU3CEP3</accession>
<dbReference type="InterPro" id="IPR027463">
    <property type="entry name" value="AcrB_DN_DC_subdom"/>
</dbReference>
<dbReference type="Gene3D" id="3.30.70.1320">
    <property type="entry name" value="Multidrug efflux transporter AcrB pore domain like"/>
    <property type="match status" value="1"/>
</dbReference>
<feature type="transmembrane region" description="Helical" evidence="1">
    <location>
        <begin position="333"/>
        <end position="352"/>
    </location>
</feature>
<dbReference type="RefSeq" id="WP_311536441.1">
    <property type="nucleotide sequence ID" value="NZ_JAVRHQ010000036.1"/>
</dbReference>
<dbReference type="Gene3D" id="3.30.2090.10">
    <property type="entry name" value="Multidrug efflux transporter AcrB TolC docking domain, DN and DC subdomains"/>
    <property type="match status" value="2"/>
</dbReference>
<name>A0ABU3CEP3_9FLAO</name>
<dbReference type="SUPFAM" id="SSF82714">
    <property type="entry name" value="Multidrug efflux transporter AcrB TolC docking domain, DN and DC subdomains"/>
    <property type="match status" value="2"/>
</dbReference>
<keyword evidence="1" id="KW-0472">Membrane</keyword>
<keyword evidence="1" id="KW-0812">Transmembrane</keyword>
<comment type="caution">
    <text evidence="2">The sequence shown here is derived from an EMBL/GenBank/DDBJ whole genome shotgun (WGS) entry which is preliminary data.</text>
</comment>
<feature type="transmembrane region" description="Helical" evidence="1">
    <location>
        <begin position="359"/>
        <end position="379"/>
    </location>
</feature>
<feature type="transmembrane region" description="Helical" evidence="1">
    <location>
        <begin position="984"/>
        <end position="1005"/>
    </location>
</feature>
<dbReference type="Gene3D" id="3.30.70.1440">
    <property type="entry name" value="Multidrug efflux transporter AcrB pore domain"/>
    <property type="match status" value="1"/>
</dbReference>
<dbReference type="Gene3D" id="1.20.1640.10">
    <property type="entry name" value="Multidrug efflux transporter AcrB transmembrane domain"/>
    <property type="match status" value="2"/>
</dbReference>
<feature type="transmembrane region" description="Helical" evidence="1">
    <location>
        <begin position="856"/>
        <end position="875"/>
    </location>
</feature>
<dbReference type="Proteomes" id="UP001262889">
    <property type="component" value="Unassembled WGS sequence"/>
</dbReference>